<reference evidence="2" key="1">
    <citation type="journal article" date="2017" name="Nat. Ecol. Evol.">
        <title>Genome expansion and lineage-specific genetic innovations in the forest pathogenic fungi Armillaria.</title>
        <authorList>
            <person name="Sipos G."/>
            <person name="Prasanna A.N."/>
            <person name="Walter M.C."/>
            <person name="O'Connor E."/>
            <person name="Balint B."/>
            <person name="Krizsan K."/>
            <person name="Kiss B."/>
            <person name="Hess J."/>
            <person name="Varga T."/>
            <person name="Slot J."/>
            <person name="Riley R."/>
            <person name="Boka B."/>
            <person name="Rigling D."/>
            <person name="Barry K."/>
            <person name="Lee J."/>
            <person name="Mihaltcheva S."/>
            <person name="LaButti K."/>
            <person name="Lipzen A."/>
            <person name="Waldron R."/>
            <person name="Moloney N.M."/>
            <person name="Sperisen C."/>
            <person name="Kredics L."/>
            <person name="Vagvoelgyi C."/>
            <person name="Patrignani A."/>
            <person name="Fitzpatrick D."/>
            <person name="Nagy I."/>
            <person name="Doyle S."/>
            <person name="Anderson J.B."/>
            <person name="Grigoriev I.V."/>
            <person name="Gueldener U."/>
            <person name="Muensterkoetter M."/>
            <person name="Nagy L.G."/>
        </authorList>
    </citation>
    <scope>NUCLEOTIDE SEQUENCE [LARGE SCALE GENOMIC DNA]</scope>
    <source>
        <strain evidence="2">Ar21-2</strain>
    </source>
</reference>
<dbReference type="AlphaFoldDB" id="A0A2H3DM14"/>
<gene>
    <name evidence="1" type="ORF">ARMGADRAFT_1009938</name>
</gene>
<accession>A0A2H3DM14</accession>
<dbReference type="EMBL" id="KZ293650">
    <property type="protein sequence ID" value="PBK96281.1"/>
    <property type="molecule type" value="Genomic_DNA"/>
</dbReference>
<dbReference type="InParanoid" id="A0A2H3DM14"/>
<sequence length="235" mass="25475">MSSIVLPSRGQCIEVTDNLQHCQCPSFVSTLDQLICGWCGHGIHAHRDYVSMFVHHCPAMNCATYYPRTPRVLACTCSASLIEHMPVVNVYRSPTPLPYGADVDNAFSSNVNGTFTGDTANIPFTPMPVPSPSTDDVPIYSYGEIFASAPQPVVQTTITQIDAHSHSEVENVYGAQYQSDNSTVANNVQDSRARFRQDYSATHVPVYGGSLDGSTRIDIGEGFHHSSPALSSFGV</sequence>
<dbReference type="Proteomes" id="UP000217790">
    <property type="component" value="Unassembled WGS sequence"/>
</dbReference>
<keyword evidence="2" id="KW-1185">Reference proteome</keyword>
<evidence type="ECO:0000313" key="1">
    <source>
        <dbReference type="EMBL" id="PBK96281.1"/>
    </source>
</evidence>
<evidence type="ECO:0000313" key="2">
    <source>
        <dbReference type="Proteomes" id="UP000217790"/>
    </source>
</evidence>
<proteinExistence type="predicted"/>
<organism evidence="1 2">
    <name type="scientific">Armillaria gallica</name>
    <name type="common">Bulbous honey fungus</name>
    <name type="synonym">Armillaria bulbosa</name>
    <dbReference type="NCBI Taxonomy" id="47427"/>
    <lineage>
        <taxon>Eukaryota</taxon>
        <taxon>Fungi</taxon>
        <taxon>Dikarya</taxon>
        <taxon>Basidiomycota</taxon>
        <taxon>Agaricomycotina</taxon>
        <taxon>Agaricomycetes</taxon>
        <taxon>Agaricomycetidae</taxon>
        <taxon>Agaricales</taxon>
        <taxon>Marasmiineae</taxon>
        <taxon>Physalacriaceae</taxon>
        <taxon>Armillaria</taxon>
    </lineage>
</organism>
<name>A0A2H3DM14_ARMGA</name>
<protein>
    <submittedName>
        <fullName evidence="1">Uncharacterized protein</fullName>
    </submittedName>
</protein>
<dbReference type="OrthoDB" id="2923144at2759"/>